<keyword evidence="4" id="KW-0408">Iron</keyword>
<dbReference type="RefSeq" id="WP_110882367.1">
    <property type="nucleotide sequence ID" value="NZ_JBAKFG010000002.1"/>
</dbReference>
<dbReference type="EMBL" id="JBAKFG010000002">
    <property type="protein sequence ID" value="MEX0372950.1"/>
    <property type="molecule type" value="Genomic_DNA"/>
</dbReference>
<dbReference type="Gene3D" id="1.10.1060.10">
    <property type="entry name" value="Alpha-helical ferredoxin"/>
    <property type="match status" value="1"/>
</dbReference>
<evidence type="ECO:0000256" key="5">
    <source>
        <dbReference type="ARBA" id="ARBA00023014"/>
    </source>
</evidence>
<evidence type="ECO:0000256" key="4">
    <source>
        <dbReference type="ARBA" id="ARBA00023004"/>
    </source>
</evidence>
<name>A0ABV3RXN5_9GAMM</name>
<protein>
    <submittedName>
        <fullName evidence="8">FAD-dependent oxidoreductase</fullName>
    </submittedName>
</protein>
<proteinExistence type="predicted"/>
<dbReference type="SUPFAM" id="SSF51971">
    <property type="entry name" value="Nucleotide-binding domain"/>
    <property type="match status" value="1"/>
</dbReference>
<organism evidence="8 9">
    <name type="scientific">Spiribacter roseus</name>
    <dbReference type="NCBI Taxonomy" id="1855875"/>
    <lineage>
        <taxon>Bacteria</taxon>
        <taxon>Pseudomonadati</taxon>
        <taxon>Pseudomonadota</taxon>
        <taxon>Gammaproteobacteria</taxon>
        <taxon>Chromatiales</taxon>
        <taxon>Ectothiorhodospiraceae</taxon>
        <taxon>Spiribacter</taxon>
    </lineage>
</organism>
<comment type="caution">
    <text evidence="8">The sequence shown here is derived from an EMBL/GenBank/DDBJ whole genome shotgun (WGS) entry which is preliminary data.</text>
</comment>
<dbReference type="InterPro" id="IPR009051">
    <property type="entry name" value="Helical_ferredxn"/>
</dbReference>
<dbReference type="InterPro" id="IPR006006">
    <property type="entry name" value="GltD-like"/>
</dbReference>
<dbReference type="InterPro" id="IPR036188">
    <property type="entry name" value="FAD/NAD-bd_sf"/>
</dbReference>
<evidence type="ECO:0000313" key="8">
    <source>
        <dbReference type="EMBL" id="MEX0372950.1"/>
    </source>
</evidence>
<reference evidence="8 9" key="1">
    <citation type="submission" date="2024-02" db="EMBL/GenBank/DDBJ databases">
        <title>New especies of Spiribacter isolated from saline water.</title>
        <authorList>
            <person name="Leon M.J."/>
            <person name="De La Haba R."/>
            <person name="Sanchez-Porro C."/>
            <person name="Ventosa A."/>
        </authorList>
    </citation>
    <scope>NUCLEOTIDE SEQUENCE [LARGE SCALE GENOMIC DNA]</scope>
    <source>
        <strain evidence="9">ag22IC6-196</strain>
    </source>
</reference>
<dbReference type="PRINTS" id="PR00419">
    <property type="entry name" value="ADXRDTASE"/>
</dbReference>
<dbReference type="SUPFAM" id="SSF46548">
    <property type="entry name" value="alpha-helical ferredoxin"/>
    <property type="match status" value="1"/>
</dbReference>
<keyword evidence="2" id="KW-0479">Metal-binding</keyword>
<sequence>MGNYFQFIDVPRQDTEKEPARARVQKFTEIYGDFSTEHAAAQADRCVECGNPYCEWKCPVHNYIPNWLKLIAEGNLFEAAELSHKTNTLPEVCGRVCPQDRLCEGACTLNDGFGAVTIGSVEKYITDEAFKQGWRPDMTGVVPTGRRVAVIGAGPAGLGAADILVRNGVEAVVFDRYPEIGGLLTFGIPPFKLEKEVIAKRREIMEYMGVEFRLGVDVGTDVTYAELEREYDAVFLGMGTYTYMRGGFPGEDMPGVYEALPYLVSNINRLMGFEKSPEEFVDMADQRVVVLGGGDTAMDCNRTALRQGASSVTCAYRRDEQNMPGSRREVYNAREEGVDFRFNRQPVEIVGDGQVEGVKVVETRLGAPDERGRRRPETVPGSEEIIPADRVIMAFGFRPDPPEWFDDHGIGVDERERVRVKKGGKHPFQTDNPNVFAGGDMVRGSDLVVTAVYEGREAAKGILAYMGV</sequence>
<evidence type="ECO:0000256" key="3">
    <source>
        <dbReference type="ARBA" id="ARBA00023002"/>
    </source>
</evidence>
<dbReference type="Proteomes" id="UP001556636">
    <property type="component" value="Unassembled WGS sequence"/>
</dbReference>
<accession>A0ABV3RXN5</accession>
<keyword evidence="9" id="KW-1185">Reference proteome</keyword>
<feature type="domain" description="Dihydroprymidine dehydrogenase" evidence="7">
    <location>
        <begin position="23"/>
        <end position="133"/>
    </location>
</feature>
<dbReference type="PANTHER" id="PTHR42783:SF3">
    <property type="entry name" value="GLUTAMATE SYNTHASE [NADPH] SMALL CHAIN-RELATED"/>
    <property type="match status" value="1"/>
</dbReference>
<evidence type="ECO:0000256" key="1">
    <source>
        <dbReference type="ARBA" id="ARBA00022485"/>
    </source>
</evidence>
<keyword evidence="1" id="KW-0004">4Fe-4S</keyword>
<dbReference type="Pfam" id="PF07992">
    <property type="entry name" value="Pyr_redox_2"/>
    <property type="match status" value="1"/>
</dbReference>
<gene>
    <name evidence="8" type="ORF">V6X51_05810</name>
</gene>
<feature type="domain" description="FAD/NAD(P)-binding" evidence="6">
    <location>
        <begin position="147"/>
        <end position="455"/>
    </location>
</feature>
<evidence type="ECO:0000259" key="7">
    <source>
        <dbReference type="Pfam" id="PF14691"/>
    </source>
</evidence>
<keyword evidence="5" id="KW-0411">Iron-sulfur</keyword>
<evidence type="ECO:0000259" key="6">
    <source>
        <dbReference type="Pfam" id="PF07992"/>
    </source>
</evidence>
<evidence type="ECO:0000313" key="9">
    <source>
        <dbReference type="Proteomes" id="UP001556636"/>
    </source>
</evidence>
<dbReference type="Gene3D" id="3.40.50.720">
    <property type="entry name" value="NAD(P)-binding Rossmann-like Domain"/>
    <property type="match status" value="1"/>
</dbReference>
<dbReference type="PANTHER" id="PTHR42783">
    <property type="entry name" value="GLUTAMATE SYNTHASE [NADPH] SMALL CHAIN"/>
    <property type="match status" value="1"/>
</dbReference>
<dbReference type="NCBIfam" id="TIGR01318">
    <property type="entry name" value="gltD_gamma_fam"/>
    <property type="match status" value="1"/>
</dbReference>
<dbReference type="InterPro" id="IPR028261">
    <property type="entry name" value="DPD_II"/>
</dbReference>
<dbReference type="Gene3D" id="3.50.50.60">
    <property type="entry name" value="FAD/NAD(P)-binding domain"/>
    <property type="match status" value="1"/>
</dbReference>
<dbReference type="InterPro" id="IPR023753">
    <property type="entry name" value="FAD/NAD-binding_dom"/>
</dbReference>
<evidence type="ECO:0000256" key="2">
    <source>
        <dbReference type="ARBA" id="ARBA00022723"/>
    </source>
</evidence>
<dbReference type="Pfam" id="PF14691">
    <property type="entry name" value="Fer4_20"/>
    <property type="match status" value="1"/>
</dbReference>
<keyword evidence="3" id="KW-0560">Oxidoreductase</keyword>